<feature type="transmembrane region" description="Helical" evidence="2">
    <location>
        <begin position="135"/>
        <end position="160"/>
    </location>
</feature>
<comment type="caution">
    <text evidence="3">The sequence shown here is derived from an EMBL/GenBank/DDBJ whole genome shotgun (WGS) entry which is preliminary data.</text>
</comment>
<evidence type="ECO:0000313" key="4">
    <source>
        <dbReference type="Proteomes" id="UP000077202"/>
    </source>
</evidence>
<gene>
    <name evidence="3" type="ORF">AXG93_1976s1250</name>
</gene>
<dbReference type="EMBL" id="LVLJ01003973">
    <property type="protein sequence ID" value="OAE18919.1"/>
    <property type="molecule type" value="Genomic_DNA"/>
</dbReference>
<sequence>MSTSQPPIGEGEFVVQRKVNPSFWSRLAKQKQGLGLMALSASCGFLALSILKQEKELTRVNEMASQLRLQNDALKERLQNVKLAVEEEGVAGQGLEMRLKDILKINASSAADQTIPLPEDPKAEMRKAIKAKFMILIRASHFSVWIAWHLTAFIEIAFFVEERLLSVAILSFHLTKVGRGIGTEYGARLMSCF</sequence>
<keyword evidence="1" id="KW-0175">Coiled coil</keyword>
<dbReference type="Proteomes" id="UP000077202">
    <property type="component" value="Unassembled WGS sequence"/>
</dbReference>
<keyword evidence="2" id="KW-0472">Membrane</keyword>
<accession>A0A176VDI4</accession>
<proteinExistence type="predicted"/>
<feature type="transmembrane region" description="Helical" evidence="2">
    <location>
        <begin position="33"/>
        <end position="51"/>
    </location>
</feature>
<evidence type="ECO:0000256" key="1">
    <source>
        <dbReference type="SAM" id="Coils"/>
    </source>
</evidence>
<dbReference type="AlphaFoldDB" id="A0A176VDI4"/>
<keyword evidence="4" id="KW-1185">Reference proteome</keyword>
<name>A0A176VDI4_MARPO</name>
<keyword evidence="2" id="KW-0812">Transmembrane</keyword>
<feature type="coiled-coil region" evidence="1">
    <location>
        <begin position="50"/>
        <end position="84"/>
    </location>
</feature>
<evidence type="ECO:0000313" key="3">
    <source>
        <dbReference type="EMBL" id="OAE18919.1"/>
    </source>
</evidence>
<reference evidence="3" key="1">
    <citation type="submission" date="2016-03" db="EMBL/GenBank/DDBJ databases">
        <title>Mechanisms controlling the formation of the plant cell surface in tip-growing cells are functionally conserved among land plants.</title>
        <authorList>
            <person name="Honkanen S."/>
            <person name="Jones V.A."/>
            <person name="Morieri G."/>
            <person name="Champion C."/>
            <person name="Hetherington A.J."/>
            <person name="Kelly S."/>
            <person name="Saint-Marcoux D."/>
            <person name="Proust H."/>
            <person name="Prescott H."/>
            <person name="Dolan L."/>
        </authorList>
    </citation>
    <scope>NUCLEOTIDE SEQUENCE [LARGE SCALE GENOMIC DNA]</scope>
    <source>
        <tissue evidence="3">Whole gametophyte</tissue>
    </source>
</reference>
<evidence type="ECO:0000256" key="2">
    <source>
        <dbReference type="SAM" id="Phobius"/>
    </source>
</evidence>
<keyword evidence="2" id="KW-1133">Transmembrane helix</keyword>
<organism evidence="3 4">
    <name type="scientific">Marchantia polymorpha subsp. ruderalis</name>
    <dbReference type="NCBI Taxonomy" id="1480154"/>
    <lineage>
        <taxon>Eukaryota</taxon>
        <taxon>Viridiplantae</taxon>
        <taxon>Streptophyta</taxon>
        <taxon>Embryophyta</taxon>
        <taxon>Marchantiophyta</taxon>
        <taxon>Marchantiopsida</taxon>
        <taxon>Marchantiidae</taxon>
        <taxon>Marchantiales</taxon>
        <taxon>Marchantiaceae</taxon>
        <taxon>Marchantia</taxon>
    </lineage>
</organism>
<protein>
    <submittedName>
        <fullName evidence="3">Uncharacterized protein</fullName>
    </submittedName>
</protein>